<dbReference type="EMBL" id="SGPJ01000304">
    <property type="protein sequence ID" value="THG95616.1"/>
    <property type="molecule type" value="Genomic_DNA"/>
</dbReference>
<feature type="compositionally biased region" description="Low complexity" evidence="3">
    <location>
        <begin position="151"/>
        <end position="185"/>
    </location>
</feature>
<organism evidence="6 7">
    <name type="scientific">Hermanssonia centrifuga</name>
    <dbReference type="NCBI Taxonomy" id="98765"/>
    <lineage>
        <taxon>Eukaryota</taxon>
        <taxon>Fungi</taxon>
        <taxon>Dikarya</taxon>
        <taxon>Basidiomycota</taxon>
        <taxon>Agaricomycotina</taxon>
        <taxon>Agaricomycetes</taxon>
        <taxon>Polyporales</taxon>
        <taxon>Meruliaceae</taxon>
        <taxon>Hermanssonia</taxon>
    </lineage>
</organism>
<dbReference type="PROSITE" id="PS51939">
    <property type="entry name" value="XRRM"/>
    <property type="match status" value="1"/>
</dbReference>
<proteinExistence type="predicted"/>
<dbReference type="Proteomes" id="UP000309038">
    <property type="component" value="Unassembled WGS sequence"/>
</dbReference>
<feature type="region of interest" description="Disordered" evidence="3">
    <location>
        <begin position="603"/>
        <end position="637"/>
    </location>
</feature>
<dbReference type="GO" id="GO:0070034">
    <property type="term" value="F:telomerase RNA binding"/>
    <property type="evidence" value="ECO:0007669"/>
    <property type="project" value="InterPro"/>
</dbReference>
<feature type="compositionally biased region" description="Polar residues" evidence="3">
    <location>
        <begin position="186"/>
        <end position="205"/>
    </location>
</feature>
<evidence type="ECO:0000256" key="1">
    <source>
        <dbReference type="ARBA" id="ARBA00022884"/>
    </source>
</evidence>
<evidence type="ECO:0000256" key="2">
    <source>
        <dbReference type="PROSITE-ProRule" id="PRU01288"/>
    </source>
</evidence>
<evidence type="ECO:0000256" key="3">
    <source>
        <dbReference type="SAM" id="MobiDB-lite"/>
    </source>
</evidence>
<dbReference type="GO" id="GO:1990904">
    <property type="term" value="C:ribonucleoprotein complex"/>
    <property type="evidence" value="ECO:0007669"/>
    <property type="project" value="UniProtKB-UniRule"/>
</dbReference>
<feature type="transmembrane region" description="Helical" evidence="4">
    <location>
        <begin position="209"/>
        <end position="232"/>
    </location>
</feature>
<keyword evidence="1 2" id="KW-0694">RNA-binding</keyword>
<feature type="compositionally biased region" description="Basic and acidic residues" evidence="3">
    <location>
        <begin position="616"/>
        <end position="630"/>
    </location>
</feature>
<dbReference type="InterPro" id="IPR014886">
    <property type="entry name" value="La_xRRM"/>
</dbReference>
<dbReference type="InterPro" id="IPR045537">
    <property type="entry name" value="Lar7_xRRM"/>
</dbReference>
<gene>
    <name evidence="6" type="ORF">EW026_g6071</name>
</gene>
<evidence type="ECO:0000259" key="5">
    <source>
        <dbReference type="PROSITE" id="PS51939"/>
    </source>
</evidence>
<feature type="region of interest" description="Disordered" evidence="3">
    <location>
        <begin position="146"/>
        <end position="205"/>
    </location>
</feature>
<keyword evidence="4" id="KW-1133">Transmembrane helix</keyword>
<evidence type="ECO:0000313" key="7">
    <source>
        <dbReference type="Proteomes" id="UP000309038"/>
    </source>
</evidence>
<keyword evidence="4" id="KW-0812">Transmembrane</keyword>
<comment type="caution">
    <text evidence="6">The sequence shown here is derived from an EMBL/GenBank/DDBJ whole genome shotgun (WGS) entry which is preliminary data.</text>
</comment>
<keyword evidence="4" id="KW-0472">Membrane</keyword>
<protein>
    <recommendedName>
        <fullName evidence="5">XRRM domain-containing protein</fullName>
    </recommendedName>
</protein>
<evidence type="ECO:0000313" key="6">
    <source>
        <dbReference type="EMBL" id="THG95616.1"/>
    </source>
</evidence>
<feature type="domain" description="XRRM" evidence="5">
    <location>
        <begin position="480"/>
        <end position="634"/>
    </location>
</feature>
<dbReference type="GO" id="GO:1904868">
    <property type="term" value="P:telomerase catalytic core complex assembly"/>
    <property type="evidence" value="ECO:0007669"/>
    <property type="project" value="InterPro"/>
</dbReference>
<sequence>MSDKWNATALVVDDRDPSIVYSGSWMQVTSTAEYDDTKSGAASAGMTATLRSMVSIGVEVYGSVGSIDVYGRPVTTYEIDGLGSTSTTYQAQLIAPGYYTARTLFYRSAALSDGNHTIVITNMNGTAPTVFWLDYIVYTPSTDVAQPPSNSAASDVPSSTPSSPSTSGSSSLSASFTTSSNSVSTLQTSNPATPSSDAFSTSQKSRTPAGAIAGGVVGGVILAAILALFLWYCRRQRKGSLDDVRPFGSWRLGPAPSGTPMSEQMTSNASISGEKSYMLNQPSVLTSGGGPTMFSAQSLYASPATGSHSSFPAIPAQNVEFGDTSGSIGHQTPIDSSPTEERVQHIVLPRHHQDKPEDQPKCKGFALVTLAQQADADYILQEWPWRRQRSATMEDIKADWSSEAHDAVKFGFRAMRKSEWEELNAEYLSYRQKLLDDVAGEEIEQTISVHENSIHTPETPPPKQEIAPIPVILDLDFSAPYPQNCLVYVRNVHTETNKTTLRKLFTHAFGGDNVQNQNESIDYVDFNKGMDTCYLRLAAPHHTTVLVSHFSNNATSQTQGLDGTGSPPAAGSKMITMEVVSGEREELYWGKVPEKVRRQAVEKAFAGGKPGGSIESEGKRKVDGGKAEGPRRKRRRG</sequence>
<reference evidence="6 7" key="1">
    <citation type="submission" date="2019-02" db="EMBL/GenBank/DDBJ databases">
        <title>Genome sequencing of the rare red list fungi Phlebia centrifuga.</title>
        <authorList>
            <person name="Buettner E."/>
            <person name="Kellner H."/>
        </authorList>
    </citation>
    <scope>NUCLEOTIDE SEQUENCE [LARGE SCALE GENOMIC DNA]</scope>
    <source>
        <strain evidence="6 7">DSM 108282</strain>
    </source>
</reference>
<name>A0A4S4KC76_9APHY</name>
<keyword evidence="7" id="KW-1185">Reference proteome</keyword>
<accession>A0A4S4KC76</accession>
<dbReference type="Pfam" id="PF19977">
    <property type="entry name" value="xRRM"/>
    <property type="match status" value="1"/>
</dbReference>
<evidence type="ECO:0000256" key="4">
    <source>
        <dbReference type="SAM" id="Phobius"/>
    </source>
</evidence>
<dbReference type="AlphaFoldDB" id="A0A4S4KC76"/>
<dbReference type="Gene3D" id="3.30.70.330">
    <property type="match status" value="1"/>
</dbReference>
<dbReference type="InterPro" id="IPR012677">
    <property type="entry name" value="Nucleotide-bd_a/b_plait_sf"/>
</dbReference>